<evidence type="ECO:0000313" key="5">
    <source>
        <dbReference type="Proteomes" id="UP000016930"/>
    </source>
</evidence>
<dbReference type="HOGENOM" id="CLU_000604_84_3_1"/>
<keyword evidence="1" id="KW-0547">Nucleotide-binding</keyword>
<dbReference type="AlphaFoldDB" id="M2RA16"/>
<proteinExistence type="predicted"/>
<reference evidence="4 5" key="1">
    <citation type="journal article" date="2012" name="Proc. Natl. Acad. Sci. U.S.A.">
        <title>Comparative genomics of Ceriporiopsis subvermispora and Phanerochaete chrysosporium provide insight into selective ligninolysis.</title>
        <authorList>
            <person name="Fernandez-Fueyo E."/>
            <person name="Ruiz-Duenas F.J."/>
            <person name="Ferreira P."/>
            <person name="Floudas D."/>
            <person name="Hibbett D.S."/>
            <person name="Canessa P."/>
            <person name="Larrondo L.F."/>
            <person name="James T.Y."/>
            <person name="Seelenfreund D."/>
            <person name="Lobos S."/>
            <person name="Polanco R."/>
            <person name="Tello M."/>
            <person name="Honda Y."/>
            <person name="Watanabe T."/>
            <person name="Watanabe T."/>
            <person name="Ryu J.S."/>
            <person name="Kubicek C.P."/>
            <person name="Schmoll M."/>
            <person name="Gaskell J."/>
            <person name="Hammel K.E."/>
            <person name="St John F.J."/>
            <person name="Vanden Wymelenberg A."/>
            <person name="Sabat G."/>
            <person name="Splinter BonDurant S."/>
            <person name="Syed K."/>
            <person name="Yadav J.S."/>
            <person name="Doddapaneni H."/>
            <person name="Subramanian V."/>
            <person name="Lavin J.L."/>
            <person name="Oguiza J.A."/>
            <person name="Perez G."/>
            <person name="Pisabarro A.G."/>
            <person name="Ramirez L."/>
            <person name="Santoyo F."/>
            <person name="Master E."/>
            <person name="Coutinho P.M."/>
            <person name="Henrissat B."/>
            <person name="Lombard V."/>
            <person name="Magnuson J.K."/>
            <person name="Kuees U."/>
            <person name="Hori C."/>
            <person name="Igarashi K."/>
            <person name="Samejima M."/>
            <person name="Held B.W."/>
            <person name="Barry K.W."/>
            <person name="LaButti K.M."/>
            <person name="Lapidus A."/>
            <person name="Lindquist E.A."/>
            <person name="Lucas S.M."/>
            <person name="Riley R."/>
            <person name="Salamov A.A."/>
            <person name="Hoffmeister D."/>
            <person name="Schwenk D."/>
            <person name="Hadar Y."/>
            <person name="Yarden O."/>
            <person name="de Vries R.P."/>
            <person name="Wiebenga A."/>
            <person name="Stenlid J."/>
            <person name="Eastwood D."/>
            <person name="Grigoriev I.V."/>
            <person name="Berka R.M."/>
            <person name="Blanchette R.A."/>
            <person name="Kersten P."/>
            <person name="Martinez A.T."/>
            <person name="Vicuna R."/>
            <person name="Cullen D."/>
        </authorList>
    </citation>
    <scope>NUCLEOTIDE SEQUENCE [LARGE SCALE GENOMIC DNA]</scope>
    <source>
        <strain evidence="4 5">B</strain>
    </source>
</reference>
<accession>M2RA16</accession>
<dbReference type="SMART" id="SM00382">
    <property type="entry name" value="AAA"/>
    <property type="match status" value="1"/>
</dbReference>
<evidence type="ECO:0000256" key="2">
    <source>
        <dbReference type="ARBA" id="ARBA00022840"/>
    </source>
</evidence>
<dbReference type="OrthoDB" id="6500128at2759"/>
<protein>
    <recommendedName>
        <fullName evidence="3">ABC transporter domain-containing protein</fullName>
    </recommendedName>
</protein>
<dbReference type="PROSITE" id="PS50893">
    <property type="entry name" value="ABC_TRANSPORTER_2"/>
    <property type="match status" value="1"/>
</dbReference>
<dbReference type="PROSITE" id="PS00211">
    <property type="entry name" value="ABC_TRANSPORTER_1"/>
    <property type="match status" value="1"/>
</dbReference>
<dbReference type="GO" id="GO:0005524">
    <property type="term" value="F:ATP binding"/>
    <property type="evidence" value="ECO:0007669"/>
    <property type="project" value="UniProtKB-KW"/>
</dbReference>
<dbReference type="STRING" id="914234.M2RA16"/>
<dbReference type="SUPFAM" id="SSF52540">
    <property type="entry name" value="P-loop containing nucleoside triphosphate hydrolases"/>
    <property type="match status" value="1"/>
</dbReference>
<dbReference type="GO" id="GO:0016887">
    <property type="term" value="F:ATP hydrolysis activity"/>
    <property type="evidence" value="ECO:0007669"/>
    <property type="project" value="InterPro"/>
</dbReference>
<dbReference type="EMBL" id="KB445791">
    <property type="protein sequence ID" value="EMD41265.1"/>
    <property type="molecule type" value="Genomic_DNA"/>
</dbReference>
<dbReference type="InterPro" id="IPR017871">
    <property type="entry name" value="ABC_transporter-like_CS"/>
</dbReference>
<evidence type="ECO:0000313" key="4">
    <source>
        <dbReference type="EMBL" id="EMD41265.1"/>
    </source>
</evidence>
<keyword evidence="5" id="KW-1185">Reference proteome</keyword>
<dbReference type="InterPro" id="IPR003439">
    <property type="entry name" value="ABC_transporter-like_ATP-bd"/>
</dbReference>
<dbReference type="Pfam" id="PF00005">
    <property type="entry name" value="ABC_tran"/>
    <property type="match status" value="1"/>
</dbReference>
<feature type="domain" description="ABC transporter" evidence="3">
    <location>
        <begin position="325"/>
        <end position="609"/>
    </location>
</feature>
<evidence type="ECO:0000256" key="1">
    <source>
        <dbReference type="ARBA" id="ARBA00022741"/>
    </source>
</evidence>
<keyword evidence="2" id="KW-0067">ATP-binding</keyword>
<gene>
    <name evidence="4" type="ORF">CERSUDRAFT_146118</name>
</gene>
<dbReference type="InterPro" id="IPR039421">
    <property type="entry name" value="Type_1_exporter"/>
</dbReference>
<dbReference type="GO" id="GO:0015421">
    <property type="term" value="F:ABC-type oligopeptide transporter activity"/>
    <property type="evidence" value="ECO:0007669"/>
    <property type="project" value="TreeGrafter"/>
</dbReference>
<dbReference type="PANTHER" id="PTHR43394">
    <property type="entry name" value="ATP-DEPENDENT PERMEASE MDL1, MITOCHONDRIAL"/>
    <property type="match status" value="1"/>
</dbReference>
<evidence type="ECO:0000259" key="3">
    <source>
        <dbReference type="PROSITE" id="PS50893"/>
    </source>
</evidence>
<name>M2RA16_CERS8</name>
<organism evidence="4 5">
    <name type="scientific">Ceriporiopsis subvermispora (strain B)</name>
    <name type="common">White-rot fungus</name>
    <name type="synonym">Gelatoporia subvermispora</name>
    <dbReference type="NCBI Taxonomy" id="914234"/>
    <lineage>
        <taxon>Eukaryota</taxon>
        <taxon>Fungi</taxon>
        <taxon>Dikarya</taxon>
        <taxon>Basidiomycota</taxon>
        <taxon>Agaricomycotina</taxon>
        <taxon>Agaricomycetes</taxon>
        <taxon>Polyporales</taxon>
        <taxon>Gelatoporiaceae</taxon>
        <taxon>Gelatoporia</taxon>
    </lineage>
</organism>
<dbReference type="PANTHER" id="PTHR43394:SF1">
    <property type="entry name" value="ATP-BINDING CASSETTE SUB-FAMILY B MEMBER 10, MITOCHONDRIAL"/>
    <property type="match status" value="1"/>
</dbReference>
<sequence>MLLWYSGQMLSIIQTAVSTHTVDKALLLRIAVRHLAWKAARRIMYLGLSRSRPFLEQQIRQHFDQRLFGARARLDLPTSEDPAVQHQLSNAMPSNGHRIAVSAWNNSLYLLRASTNVTSQISVHVNLLREQPNGMLLAALIFVAAWIEQVGTLHHGPVNARVWAATTKNEDYLRMQGYKQLNEDLQHRKELVAGNLAEALTSCTSYNEGYFYELSPLFDPKCSKWELVATLAEALGDLPRIVFTFLAADQPASVPVTVASLHLIEQTVGEVTYELQQIYVDTKGFARELADIRALHDVAQIPNKVRDGSQPFPEDTQKIGSGVVLEFRNVSFKYPSSESYALRNVSFKLLAGQLCIGPIVIVGSNGSGKSTILKLIVRLYDPEEGAILLDGRDIRTLKLHDLRQAISVLFQDYTLFPLSIRDNIGLGDPQHAGDDERIARAAELGGASEVFARLPEGMDTYLNRPVKDLYGDLPAGTHTLFGRRVDYSSLRAAGDMSSVVNMGLSGGQMQRIAVARTFMRSVVSEEANVGLLLFDEPSASLDPAAEHDLFSRLRDLRGNKTMLFSSHHFGNLTRHADHILYMSKSVVVESGTHDRLLAVDGEYARLWKLQAEAFL</sequence>
<dbReference type="Proteomes" id="UP000016930">
    <property type="component" value="Unassembled WGS sequence"/>
</dbReference>
<dbReference type="InterPro" id="IPR027417">
    <property type="entry name" value="P-loop_NTPase"/>
</dbReference>
<dbReference type="Gene3D" id="3.40.50.300">
    <property type="entry name" value="P-loop containing nucleotide triphosphate hydrolases"/>
    <property type="match status" value="1"/>
</dbReference>
<dbReference type="InterPro" id="IPR003593">
    <property type="entry name" value="AAA+_ATPase"/>
</dbReference>